<protein>
    <submittedName>
        <fullName evidence="3">Long-chain fatty acid--CoA ligase</fullName>
        <ecNumber evidence="3">6.2.1.3</ecNumber>
    </submittedName>
</protein>
<gene>
    <name evidence="3" type="ORF">CXF48_06265</name>
</gene>
<dbReference type="CDD" id="cd05936">
    <property type="entry name" value="FC-FACS_FadD_like"/>
    <property type="match status" value="1"/>
</dbReference>
<dbReference type="InterPro" id="IPR025110">
    <property type="entry name" value="AMP-bd_C"/>
</dbReference>
<evidence type="ECO:0000259" key="2">
    <source>
        <dbReference type="Pfam" id="PF13193"/>
    </source>
</evidence>
<dbReference type="Pfam" id="PF13193">
    <property type="entry name" value="AMP-binding_C"/>
    <property type="match status" value="1"/>
</dbReference>
<proteinExistence type="predicted"/>
<comment type="caution">
    <text evidence="3">The sequence shown here is derived from an EMBL/GenBank/DDBJ whole genome shotgun (WGS) entry which is preliminary data.</text>
</comment>
<accession>A0A426PZE2</accession>
<dbReference type="PANTHER" id="PTHR43767">
    <property type="entry name" value="LONG-CHAIN-FATTY-ACID--COA LIGASE"/>
    <property type="match status" value="1"/>
</dbReference>
<dbReference type="EMBL" id="PQNK01000008">
    <property type="protein sequence ID" value="RRO86608.1"/>
    <property type="molecule type" value="Genomic_DNA"/>
</dbReference>
<dbReference type="AlphaFoldDB" id="A0A426PZE2"/>
<dbReference type="PANTHER" id="PTHR43767:SF12">
    <property type="entry name" value="AMP-DEPENDENT SYNTHETASE AND LIGASE"/>
    <property type="match status" value="1"/>
</dbReference>
<dbReference type="NCBIfam" id="NF004114">
    <property type="entry name" value="PRK05605.1"/>
    <property type="match status" value="1"/>
</dbReference>
<dbReference type="RefSeq" id="WP_125173050.1">
    <property type="nucleotide sequence ID" value="NZ_JAPJOD010000077.1"/>
</dbReference>
<dbReference type="Gene3D" id="3.30.300.30">
    <property type="match status" value="1"/>
</dbReference>
<evidence type="ECO:0000313" key="4">
    <source>
        <dbReference type="Proteomes" id="UP000276526"/>
    </source>
</evidence>
<evidence type="ECO:0000259" key="1">
    <source>
        <dbReference type="Pfam" id="PF00501"/>
    </source>
</evidence>
<dbReference type="Pfam" id="PF00501">
    <property type="entry name" value="AMP-binding"/>
    <property type="match status" value="1"/>
</dbReference>
<dbReference type="InterPro" id="IPR020845">
    <property type="entry name" value="AMP-binding_CS"/>
</dbReference>
<dbReference type="InterPro" id="IPR000873">
    <property type="entry name" value="AMP-dep_synth/lig_dom"/>
</dbReference>
<dbReference type="InterPro" id="IPR045851">
    <property type="entry name" value="AMP-bd_C_sf"/>
</dbReference>
<name>A0A426PZE2_9CORY</name>
<dbReference type="SUPFAM" id="SSF56801">
    <property type="entry name" value="Acetyl-CoA synthetase-like"/>
    <property type="match status" value="1"/>
</dbReference>
<sequence length="578" mass="62448">MTEPTASAARDRAWLSAYAPWTPPTLDYPDRTLTDLFTATVRDHGDRTATEFFGASLTYRRLGRLVDEAAEGLRQLGVGPGDRVAVILPNCPQHLVVIYAVLSLGATVAEHNPLYTAAELRHPFTVHGATVAVTWDRGTELCRALTRDTPLRTIVTVNVIDDMPPLTRLALHLPVPALREKRRQLHARERGTLTFRQLLAAGRRSLAAAGGQRPGPGPTPDSEALILFTSGTTGVPKGAPLSHRNIVTNIIQGQAWMPGMDGSRELSILAVLPLFHVYGFTLTAGLGVAAGGTLIMLPSPDPALMTGLLRKRTPTYMPGVPTLYSRVLDAADAEGVDLSGIEFALSGAAALPVPVTRRWEEHTGGRIVEGYGLTETGPVLAANPFTDDRRAGYVGVPFPDTELRIGDPEDLSRTLPDGEPGELLARGPQVFAGYLDLAEEEQPFHDGWFRTGDIAVMEPDGFIRIVSRLKEMIITGGFNVYPAEVEKELVTHPDIARAAVVGVPREDGSEEVTAAVVLAEGVGRGSVDDAALRAWLKERLTPYKVPRRFVVVDDLPSDLIGKVRRREVRDLVTGTADD</sequence>
<dbReference type="EC" id="6.2.1.3" evidence="3"/>
<dbReference type="PROSITE" id="PS00455">
    <property type="entry name" value="AMP_BINDING"/>
    <property type="match status" value="1"/>
</dbReference>
<dbReference type="InterPro" id="IPR050237">
    <property type="entry name" value="ATP-dep_AMP-bd_enzyme"/>
</dbReference>
<organism evidence="3 4">
    <name type="scientific">Corynebacterium bovis</name>
    <dbReference type="NCBI Taxonomy" id="36808"/>
    <lineage>
        <taxon>Bacteria</taxon>
        <taxon>Bacillati</taxon>
        <taxon>Actinomycetota</taxon>
        <taxon>Actinomycetes</taxon>
        <taxon>Mycobacteriales</taxon>
        <taxon>Corynebacteriaceae</taxon>
        <taxon>Corynebacterium</taxon>
    </lineage>
</organism>
<dbReference type="Proteomes" id="UP000276526">
    <property type="component" value="Unassembled WGS sequence"/>
</dbReference>
<reference evidence="3 4" key="1">
    <citation type="submission" date="2018-01" db="EMBL/GenBank/DDBJ databases">
        <title>Twenty Corynebacterium bovis Genomes.</title>
        <authorList>
            <person name="Gulvik C.A."/>
        </authorList>
    </citation>
    <scope>NUCLEOTIDE SEQUENCE [LARGE SCALE GENOMIC DNA]</scope>
    <source>
        <strain evidence="3 4">F6900</strain>
    </source>
</reference>
<dbReference type="Gene3D" id="3.40.50.12780">
    <property type="entry name" value="N-terminal domain of ligase-like"/>
    <property type="match status" value="1"/>
</dbReference>
<feature type="domain" description="AMP-dependent synthetase/ligase" evidence="1">
    <location>
        <begin position="38"/>
        <end position="435"/>
    </location>
</feature>
<dbReference type="InterPro" id="IPR042099">
    <property type="entry name" value="ANL_N_sf"/>
</dbReference>
<evidence type="ECO:0000313" key="3">
    <source>
        <dbReference type="EMBL" id="RRO86608.1"/>
    </source>
</evidence>
<feature type="domain" description="AMP-binding enzyme C-terminal" evidence="2">
    <location>
        <begin position="484"/>
        <end position="561"/>
    </location>
</feature>
<keyword evidence="3" id="KW-0436">Ligase</keyword>
<dbReference type="GO" id="GO:0004467">
    <property type="term" value="F:long-chain fatty acid-CoA ligase activity"/>
    <property type="evidence" value="ECO:0007669"/>
    <property type="project" value="UniProtKB-EC"/>
</dbReference>